<gene>
    <name evidence="2" type="ordered locus">Alvin_1116</name>
</gene>
<evidence type="ECO:0000256" key="1">
    <source>
        <dbReference type="SAM" id="Phobius"/>
    </source>
</evidence>
<feature type="transmembrane region" description="Helical" evidence="1">
    <location>
        <begin position="6"/>
        <end position="26"/>
    </location>
</feature>
<feature type="transmembrane region" description="Helical" evidence="1">
    <location>
        <begin position="145"/>
        <end position="162"/>
    </location>
</feature>
<dbReference type="HOGENOM" id="CLU_098981_1_0_6"/>
<name>D3RS96_ALLVD</name>
<feature type="transmembrane region" description="Helical" evidence="1">
    <location>
        <begin position="116"/>
        <end position="133"/>
    </location>
</feature>
<dbReference type="EMBL" id="CP001896">
    <property type="protein sequence ID" value="ADC62055.1"/>
    <property type="molecule type" value="Genomic_DNA"/>
</dbReference>
<dbReference type="KEGG" id="alv:Alvin_1116"/>
<organism evidence="2 3">
    <name type="scientific">Allochromatium vinosum (strain ATCC 17899 / DSM 180 / NBRC 103801 / NCIMB 10441 / D)</name>
    <name type="common">Chromatium vinosum</name>
    <dbReference type="NCBI Taxonomy" id="572477"/>
    <lineage>
        <taxon>Bacteria</taxon>
        <taxon>Pseudomonadati</taxon>
        <taxon>Pseudomonadota</taxon>
        <taxon>Gammaproteobacteria</taxon>
        <taxon>Chromatiales</taxon>
        <taxon>Chromatiaceae</taxon>
        <taxon>Allochromatium</taxon>
    </lineage>
</organism>
<protein>
    <submittedName>
        <fullName evidence="2">Uncharacterized protein</fullName>
    </submittedName>
</protein>
<sequence>MGSAPYRELLSAMAIALTFAAFIPYVRAILSGKTKPHVFSWIIWGSTTGVVFLAQIEDGGGVGAWPIGVSGVITILVACLACLKRADITTTKSDWVFFVSALSSLPLWFLTSDPLWAVVVLTTVDALGFGPTIRKIYRFPHSESLLFFALFAIRNIIAILALEHYSATTVLFPAVIAMMCLLLILVAAHRRRVLPNVNTRNSSPDGCVEMDTPHASETLDRQINQ</sequence>
<proteinExistence type="predicted"/>
<feature type="transmembrane region" description="Helical" evidence="1">
    <location>
        <begin position="95"/>
        <end position="110"/>
    </location>
</feature>
<accession>D3RS96</accession>
<keyword evidence="1" id="KW-1133">Transmembrane helix</keyword>
<keyword evidence="1" id="KW-0472">Membrane</keyword>
<feature type="transmembrane region" description="Helical" evidence="1">
    <location>
        <begin position="168"/>
        <end position="188"/>
    </location>
</feature>
<reference evidence="2 3" key="1">
    <citation type="journal article" date="2011" name="Stand. Genomic Sci.">
        <title>Complete genome sequence of Allochromatium vinosum DSM 180(T).</title>
        <authorList>
            <person name="Weissgerber T."/>
            <person name="Zigann R."/>
            <person name="Bruce D."/>
            <person name="Chang Y.J."/>
            <person name="Detter J.C."/>
            <person name="Han C."/>
            <person name="Hauser L."/>
            <person name="Jeffries C.D."/>
            <person name="Land M."/>
            <person name="Munk A.C."/>
            <person name="Tapia R."/>
            <person name="Dahl C."/>
        </authorList>
    </citation>
    <scope>NUCLEOTIDE SEQUENCE [LARGE SCALE GENOMIC DNA]</scope>
    <source>
        <strain evidence="3">ATCC 17899 / DSM 180 / NBRC 103801 / NCIMB 10441 / D</strain>
    </source>
</reference>
<dbReference type="STRING" id="572477.Alvin_1116"/>
<feature type="transmembrane region" description="Helical" evidence="1">
    <location>
        <begin position="62"/>
        <end position="83"/>
    </location>
</feature>
<evidence type="ECO:0000313" key="3">
    <source>
        <dbReference type="Proteomes" id="UP000001441"/>
    </source>
</evidence>
<keyword evidence="1" id="KW-0812">Transmembrane</keyword>
<dbReference type="eggNOG" id="ENOG5030BPJ">
    <property type="taxonomic scope" value="Bacteria"/>
</dbReference>
<dbReference type="Proteomes" id="UP000001441">
    <property type="component" value="Chromosome"/>
</dbReference>
<dbReference type="AlphaFoldDB" id="D3RS96"/>
<evidence type="ECO:0000313" key="2">
    <source>
        <dbReference type="EMBL" id="ADC62055.1"/>
    </source>
</evidence>
<feature type="transmembrane region" description="Helical" evidence="1">
    <location>
        <begin position="38"/>
        <end position="56"/>
    </location>
</feature>
<keyword evidence="3" id="KW-1185">Reference proteome</keyword>